<proteinExistence type="predicted"/>
<sequence length="162" mass="18042">MDISRLQLTSAIYRDIKAAIDQCDTVLYSIHTTQKSAGLRVRTFVHSGPNLKQNIPEVSKDAGVFNYQQSPSVPGALAHASQPNERLALVTFSDTQYLFAYTCKERAQGFRECGINTNQLRELIDKFFVGMETGKSIGHATQAVRLLWAFAGRDLAQYPSKL</sequence>
<dbReference type="OrthoDB" id="5188439at2759"/>
<dbReference type="AlphaFoldDB" id="A0A6G1KT60"/>
<evidence type="ECO:0000313" key="1">
    <source>
        <dbReference type="EMBL" id="KAF2715735.1"/>
    </source>
</evidence>
<organism evidence="1 2">
    <name type="scientific">Pleomassaria siparia CBS 279.74</name>
    <dbReference type="NCBI Taxonomy" id="1314801"/>
    <lineage>
        <taxon>Eukaryota</taxon>
        <taxon>Fungi</taxon>
        <taxon>Dikarya</taxon>
        <taxon>Ascomycota</taxon>
        <taxon>Pezizomycotina</taxon>
        <taxon>Dothideomycetes</taxon>
        <taxon>Pleosporomycetidae</taxon>
        <taxon>Pleosporales</taxon>
        <taxon>Pleomassariaceae</taxon>
        <taxon>Pleomassaria</taxon>
    </lineage>
</organism>
<gene>
    <name evidence="1" type="ORF">K504DRAFT_497597</name>
</gene>
<protein>
    <submittedName>
        <fullName evidence="1">Uncharacterized protein</fullName>
    </submittedName>
</protein>
<evidence type="ECO:0000313" key="2">
    <source>
        <dbReference type="Proteomes" id="UP000799428"/>
    </source>
</evidence>
<dbReference type="EMBL" id="MU005764">
    <property type="protein sequence ID" value="KAF2715735.1"/>
    <property type="molecule type" value="Genomic_DNA"/>
</dbReference>
<accession>A0A6G1KT60</accession>
<keyword evidence="2" id="KW-1185">Reference proteome</keyword>
<name>A0A6G1KT60_9PLEO</name>
<reference evidence="1" key="1">
    <citation type="journal article" date="2020" name="Stud. Mycol.">
        <title>101 Dothideomycetes genomes: a test case for predicting lifestyles and emergence of pathogens.</title>
        <authorList>
            <person name="Haridas S."/>
            <person name="Albert R."/>
            <person name="Binder M."/>
            <person name="Bloem J."/>
            <person name="Labutti K."/>
            <person name="Salamov A."/>
            <person name="Andreopoulos B."/>
            <person name="Baker S."/>
            <person name="Barry K."/>
            <person name="Bills G."/>
            <person name="Bluhm B."/>
            <person name="Cannon C."/>
            <person name="Castanera R."/>
            <person name="Culley D."/>
            <person name="Daum C."/>
            <person name="Ezra D."/>
            <person name="Gonzalez J."/>
            <person name="Henrissat B."/>
            <person name="Kuo A."/>
            <person name="Liang C."/>
            <person name="Lipzen A."/>
            <person name="Lutzoni F."/>
            <person name="Magnuson J."/>
            <person name="Mondo S."/>
            <person name="Nolan M."/>
            <person name="Ohm R."/>
            <person name="Pangilinan J."/>
            <person name="Park H.-J."/>
            <person name="Ramirez L."/>
            <person name="Alfaro M."/>
            <person name="Sun H."/>
            <person name="Tritt A."/>
            <person name="Yoshinaga Y."/>
            <person name="Zwiers L.-H."/>
            <person name="Turgeon B."/>
            <person name="Goodwin S."/>
            <person name="Spatafora J."/>
            <person name="Crous P."/>
            <person name="Grigoriev I."/>
        </authorList>
    </citation>
    <scope>NUCLEOTIDE SEQUENCE</scope>
    <source>
        <strain evidence="1">CBS 279.74</strain>
    </source>
</reference>
<dbReference type="Proteomes" id="UP000799428">
    <property type="component" value="Unassembled WGS sequence"/>
</dbReference>